<dbReference type="GO" id="GO:0016020">
    <property type="term" value="C:membrane"/>
    <property type="evidence" value="ECO:0007669"/>
    <property type="project" value="UniProtKB-SubCell"/>
</dbReference>
<protein>
    <recommendedName>
        <fullName evidence="7">EamA domain-containing protein</fullName>
    </recommendedName>
</protein>
<feature type="transmembrane region" description="Helical" evidence="6">
    <location>
        <begin position="43"/>
        <end position="63"/>
    </location>
</feature>
<dbReference type="AlphaFoldDB" id="A0A1Z4LI85"/>
<comment type="subcellular location">
    <subcellularLocation>
        <location evidence="1">Membrane</location>
        <topology evidence="1">Multi-pass membrane protein</topology>
    </subcellularLocation>
</comment>
<organism evidence="8 9">
    <name type="scientific">Calothrix parasitica NIES-267</name>
    <dbReference type="NCBI Taxonomy" id="1973488"/>
    <lineage>
        <taxon>Bacteria</taxon>
        <taxon>Bacillati</taxon>
        <taxon>Cyanobacteriota</taxon>
        <taxon>Cyanophyceae</taxon>
        <taxon>Nostocales</taxon>
        <taxon>Calotrichaceae</taxon>
        <taxon>Calothrix</taxon>
    </lineage>
</organism>
<evidence type="ECO:0000256" key="2">
    <source>
        <dbReference type="ARBA" id="ARBA00007362"/>
    </source>
</evidence>
<feature type="transmembrane region" description="Helical" evidence="6">
    <location>
        <begin position="203"/>
        <end position="220"/>
    </location>
</feature>
<comment type="similarity">
    <text evidence="2">Belongs to the EamA transporter family.</text>
</comment>
<dbReference type="Proteomes" id="UP000218418">
    <property type="component" value="Chromosome"/>
</dbReference>
<evidence type="ECO:0000313" key="8">
    <source>
        <dbReference type="EMBL" id="BAY80937.1"/>
    </source>
</evidence>
<dbReference type="EMBL" id="AP018227">
    <property type="protein sequence ID" value="BAY80937.1"/>
    <property type="molecule type" value="Genomic_DNA"/>
</dbReference>
<keyword evidence="3 6" id="KW-0812">Transmembrane</keyword>
<dbReference type="InterPro" id="IPR050638">
    <property type="entry name" value="AA-Vitamin_Transporters"/>
</dbReference>
<feature type="transmembrane region" description="Helical" evidence="6">
    <location>
        <begin position="12"/>
        <end position="31"/>
    </location>
</feature>
<dbReference type="InterPro" id="IPR000620">
    <property type="entry name" value="EamA_dom"/>
</dbReference>
<dbReference type="PANTHER" id="PTHR32322:SF2">
    <property type="entry name" value="EAMA DOMAIN-CONTAINING PROTEIN"/>
    <property type="match status" value="1"/>
</dbReference>
<evidence type="ECO:0000256" key="4">
    <source>
        <dbReference type="ARBA" id="ARBA00022989"/>
    </source>
</evidence>
<reference evidence="8 9" key="1">
    <citation type="submission" date="2017-06" db="EMBL/GenBank/DDBJ databases">
        <title>Genome sequencing of cyanobaciteial culture collection at National Institute for Environmental Studies (NIES).</title>
        <authorList>
            <person name="Hirose Y."/>
            <person name="Shimura Y."/>
            <person name="Fujisawa T."/>
            <person name="Nakamura Y."/>
            <person name="Kawachi M."/>
        </authorList>
    </citation>
    <scope>NUCLEOTIDE SEQUENCE [LARGE SCALE GENOMIC DNA]</scope>
    <source>
        <strain evidence="8 9">NIES-267</strain>
    </source>
</reference>
<dbReference type="InterPro" id="IPR037185">
    <property type="entry name" value="EmrE-like"/>
</dbReference>
<gene>
    <name evidence="8" type="ORF">NIES267_04020</name>
</gene>
<dbReference type="SUPFAM" id="SSF103481">
    <property type="entry name" value="Multidrug resistance efflux transporter EmrE"/>
    <property type="match status" value="2"/>
</dbReference>
<keyword evidence="9" id="KW-1185">Reference proteome</keyword>
<feature type="domain" description="EamA" evidence="7">
    <location>
        <begin position="174"/>
        <end position="309"/>
    </location>
</feature>
<dbReference type="Pfam" id="PF00892">
    <property type="entry name" value="EamA"/>
    <property type="match status" value="2"/>
</dbReference>
<feature type="domain" description="EamA" evidence="7">
    <location>
        <begin position="17"/>
        <end position="147"/>
    </location>
</feature>
<feature type="transmembrane region" description="Helical" evidence="6">
    <location>
        <begin position="75"/>
        <end position="94"/>
    </location>
</feature>
<name>A0A1Z4LI85_9CYAN</name>
<accession>A0A1Z4LI85</accession>
<proteinExistence type="inferred from homology"/>
<sequence>MQLNKSAPLDSSFLKPLLLISPFFLWGTAMVAMKGTIPHTTPFFLAGMRLVPAGILVLIAAAFMGKPQPKGWKAWLWIALFGLVDGAIFQGFLAEGLVRTGAGLGSVMIDSQPLAVALLCSWLFAEKIGLYGWLGLAIGVTGISLIGLPDELIFSIFSNASESTLTISQSFFQSGELLMLLAALSMAVGTVMIRFVTRHADPVTATGWHMILGGLPLWGISVTAESQQIQNLVFSDWVALGYAAIFGSAIAYAMFFYFASSGNLTSLSSLTFLTPVFALIFGNILLNEVLTPLQWVGVTITLVSIYLINQRESLGKQDREEALPETINQNALEISEKQLKPLKIKFKQSEPEILN</sequence>
<feature type="transmembrane region" description="Helical" evidence="6">
    <location>
        <begin position="292"/>
        <end position="309"/>
    </location>
</feature>
<evidence type="ECO:0000256" key="1">
    <source>
        <dbReference type="ARBA" id="ARBA00004141"/>
    </source>
</evidence>
<evidence type="ECO:0000256" key="3">
    <source>
        <dbReference type="ARBA" id="ARBA00022692"/>
    </source>
</evidence>
<evidence type="ECO:0000313" key="9">
    <source>
        <dbReference type="Proteomes" id="UP000218418"/>
    </source>
</evidence>
<dbReference type="OrthoDB" id="505850at2"/>
<feature type="transmembrane region" description="Helical" evidence="6">
    <location>
        <begin position="240"/>
        <end position="260"/>
    </location>
</feature>
<feature type="transmembrane region" description="Helical" evidence="6">
    <location>
        <begin position="131"/>
        <end position="157"/>
    </location>
</feature>
<keyword evidence="4 6" id="KW-1133">Transmembrane helix</keyword>
<evidence type="ECO:0000256" key="5">
    <source>
        <dbReference type="ARBA" id="ARBA00023136"/>
    </source>
</evidence>
<feature type="transmembrane region" description="Helical" evidence="6">
    <location>
        <begin position="177"/>
        <end position="196"/>
    </location>
</feature>
<evidence type="ECO:0000256" key="6">
    <source>
        <dbReference type="SAM" id="Phobius"/>
    </source>
</evidence>
<evidence type="ECO:0000259" key="7">
    <source>
        <dbReference type="Pfam" id="PF00892"/>
    </source>
</evidence>
<dbReference type="PANTHER" id="PTHR32322">
    <property type="entry name" value="INNER MEMBRANE TRANSPORTER"/>
    <property type="match status" value="1"/>
</dbReference>
<keyword evidence="5 6" id="KW-0472">Membrane</keyword>
<feature type="transmembrane region" description="Helical" evidence="6">
    <location>
        <begin position="100"/>
        <end position="124"/>
    </location>
</feature>
<feature type="transmembrane region" description="Helical" evidence="6">
    <location>
        <begin position="267"/>
        <end position="286"/>
    </location>
</feature>